<dbReference type="AlphaFoldDB" id="I3CE66"/>
<evidence type="ECO:0008006" key="4">
    <source>
        <dbReference type="Google" id="ProtNLM"/>
    </source>
</evidence>
<dbReference type="Proteomes" id="UP000005744">
    <property type="component" value="Unassembled WGS sequence"/>
</dbReference>
<dbReference type="InterPro" id="IPR011990">
    <property type="entry name" value="TPR-like_helical_dom_sf"/>
</dbReference>
<accession>I3CE66</accession>
<keyword evidence="3" id="KW-1185">Reference proteome</keyword>
<dbReference type="RefSeq" id="WP_002684278.1">
    <property type="nucleotide sequence ID" value="NZ_JH600070.1"/>
</dbReference>
<evidence type="ECO:0000313" key="3">
    <source>
        <dbReference type="Proteomes" id="UP000005744"/>
    </source>
</evidence>
<dbReference type="STRING" id="395493.BegalDRAFT_1005"/>
<gene>
    <name evidence="2" type="ORF">BegalDRAFT_1005</name>
</gene>
<protein>
    <recommendedName>
        <fullName evidence="4">Tetratricopeptide repeat protein</fullName>
    </recommendedName>
</protein>
<dbReference type="EMBL" id="JH600070">
    <property type="protein sequence ID" value="EIJ41909.1"/>
    <property type="molecule type" value="Genomic_DNA"/>
</dbReference>
<sequence>MRYIYLLIASLCYSPFCGASFDISCEDNGGKLTPEIQQIESDGCSEGLSGNYFLNPYNDTRINLLLLLEDLKISSLDILPAKTDDIHITAYEIPFYYTQIFDAKNPPPPTIPTEAEISGEAPTITNSPENTSFTNLAKQLGISDETLNTTAYSLQGYKEAHCISNNINAVAQFFTVLNATTIPAEEKHLLAEARLSLANLCQLSPSTVTILNINVINPLAQAMAIYLQGVNAFYSSDFTSAETEFNKLINQENTWLKETALYMLGRVALNQLDETKTEERFNAYLKQYPEGIYAESAQGLFRRLYKLTKNQNKLTQALTQIAQSQQTTSTEQLINLIDEVEHNLFFPYSEEIPTDTSYLANMRDVIKWNPSIFTAVAILTRMRTMEGESAQSIPATELQTLQATFAQANLTDLYTYLLLADSYFIQKNYADVISKTNTLTLKNPINNLTFSTFILRALAFEKLQQLDKAVTIYLDLFKHTEHPIQKRQLQLALAYHYEYRGKIKAVFASDSLVTDKHLRHLLIQRVASASLLEELLNASHIEAQSKSVALKTLLFKLLQHNQYNEFLRIYQQYPIDNYPSFPELAHFQWTGETPKNAEIEDSDIPYTCPSLQKAVQTLAKNNTDAHALNCVGEFFRLFFYYDFADIFPFYNVTHSASNKPPRYLGETSDNFTGKAYSRLDYSLAVIDNPKAPKDAKAYALYRAINCFATSGENHCGQQKIAKEQRANWFRTLKGKYKESIWAERQKYYW</sequence>
<evidence type="ECO:0000256" key="1">
    <source>
        <dbReference type="SAM" id="SignalP"/>
    </source>
</evidence>
<reference evidence="2 3" key="1">
    <citation type="submission" date="2011-11" db="EMBL/GenBank/DDBJ databases">
        <title>Improved High-Quality Draft sequence of Beggiatoa alba B18lD.</title>
        <authorList>
            <consortium name="US DOE Joint Genome Institute"/>
            <person name="Lucas S."/>
            <person name="Han J."/>
            <person name="Lapidus A."/>
            <person name="Cheng J.-F."/>
            <person name="Goodwin L."/>
            <person name="Pitluck S."/>
            <person name="Peters L."/>
            <person name="Mikhailova N."/>
            <person name="Held B."/>
            <person name="Detter J.C."/>
            <person name="Han C."/>
            <person name="Tapia R."/>
            <person name="Land M."/>
            <person name="Hauser L."/>
            <person name="Kyrpides N."/>
            <person name="Ivanova N."/>
            <person name="Pagani I."/>
            <person name="Samuel K."/>
            <person name="Teske A."/>
            <person name="Mueller J."/>
            <person name="Woyke T."/>
        </authorList>
    </citation>
    <scope>NUCLEOTIDE SEQUENCE [LARGE SCALE GENOMIC DNA]</scope>
    <source>
        <strain evidence="2 3">B18LD</strain>
    </source>
</reference>
<dbReference type="eggNOG" id="COG1729">
    <property type="taxonomic scope" value="Bacteria"/>
</dbReference>
<evidence type="ECO:0000313" key="2">
    <source>
        <dbReference type="EMBL" id="EIJ41909.1"/>
    </source>
</evidence>
<feature type="chain" id="PRO_5003668788" description="Tetratricopeptide repeat protein" evidence="1">
    <location>
        <begin position="20"/>
        <end position="749"/>
    </location>
</feature>
<keyword evidence="1" id="KW-0732">Signal</keyword>
<dbReference type="SUPFAM" id="SSF48452">
    <property type="entry name" value="TPR-like"/>
    <property type="match status" value="1"/>
</dbReference>
<proteinExistence type="predicted"/>
<dbReference type="OrthoDB" id="5583261at2"/>
<feature type="signal peptide" evidence="1">
    <location>
        <begin position="1"/>
        <end position="19"/>
    </location>
</feature>
<organism evidence="2 3">
    <name type="scientific">Beggiatoa alba B18LD</name>
    <dbReference type="NCBI Taxonomy" id="395493"/>
    <lineage>
        <taxon>Bacteria</taxon>
        <taxon>Pseudomonadati</taxon>
        <taxon>Pseudomonadota</taxon>
        <taxon>Gammaproteobacteria</taxon>
        <taxon>Thiotrichales</taxon>
        <taxon>Thiotrichaceae</taxon>
        <taxon>Beggiatoa</taxon>
    </lineage>
</organism>
<name>I3CE66_9GAMM</name>
<dbReference type="Gene3D" id="1.25.40.10">
    <property type="entry name" value="Tetratricopeptide repeat domain"/>
    <property type="match status" value="1"/>
</dbReference>
<dbReference type="HOGENOM" id="CLU_379414_0_0_6"/>